<proteinExistence type="inferred from homology"/>
<dbReference type="PROSITE" id="PS00053">
    <property type="entry name" value="RIBOSOMAL_S8"/>
    <property type="match status" value="1"/>
</dbReference>
<dbReference type="Pfam" id="PF00410">
    <property type="entry name" value="Ribosomal_S8"/>
    <property type="match status" value="1"/>
</dbReference>
<evidence type="ECO:0000256" key="3">
    <source>
        <dbReference type="ARBA" id="ARBA00023274"/>
    </source>
</evidence>
<evidence type="ECO:0000313" key="4">
    <source>
        <dbReference type="EMBL" id="SVA69855.1"/>
    </source>
</evidence>
<dbReference type="Gene3D" id="3.30.1370.30">
    <property type="match status" value="1"/>
</dbReference>
<dbReference type="GO" id="GO:1990904">
    <property type="term" value="C:ribonucleoprotein complex"/>
    <property type="evidence" value="ECO:0007669"/>
    <property type="project" value="UniProtKB-KW"/>
</dbReference>
<protein>
    <recommendedName>
        <fullName evidence="5">30S ribosomal protein S8</fullName>
    </recommendedName>
</protein>
<dbReference type="GO" id="GO:0005737">
    <property type="term" value="C:cytoplasm"/>
    <property type="evidence" value="ECO:0007669"/>
    <property type="project" value="UniProtKB-ARBA"/>
</dbReference>
<organism evidence="4">
    <name type="scientific">marine metagenome</name>
    <dbReference type="NCBI Taxonomy" id="408172"/>
    <lineage>
        <taxon>unclassified sequences</taxon>
        <taxon>metagenomes</taxon>
        <taxon>ecological metagenomes</taxon>
    </lineage>
</organism>
<evidence type="ECO:0008006" key="5">
    <source>
        <dbReference type="Google" id="ProtNLM"/>
    </source>
</evidence>
<dbReference type="GO" id="GO:0006412">
    <property type="term" value="P:translation"/>
    <property type="evidence" value="ECO:0007669"/>
    <property type="project" value="InterPro"/>
</dbReference>
<dbReference type="GO" id="GO:0003735">
    <property type="term" value="F:structural constituent of ribosome"/>
    <property type="evidence" value="ECO:0007669"/>
    <property type="project" value="InterPro"/>
</dbReference>
<evidence type="ECO:0000256" key="2">
    <source>
        <dbReference type="ARBA" id="ARBA00022980"/>
    </source>
</evidence>
<gene>
    <name evidence="4" type="ORF">METZ01_LOCUS122709</name>
</gene>
<comment type="similarity">
    <text evidence="1">Belongs to the universal ribosomal protein uS8 family.</text>
</comment>
<dbReference type="Gene3D" id="3.30.1490.10">
    <property type="match status" value="1"/>
</dbReference>
<dbReference type="SUPFAM" id="SSF56047">
    <property type="entry name" value="Ribosomal protein S8"/>
    <property type="match status" value="1"/>
</dbReference>
<evidence type="ECO:0000256" key="1">
    <source>
        <dbReference type="ARBA" id="ARBA00006471"/>
    </source>
</evidence>
<dbReference type="InterPro" id="IPR035987">
    <property type="entry name" value="Ribosomal_uS8_sf"/>
</dbReference>
<keyword evidence="2" id="KW-0689">Ribosomal protein</keyword>
<dbReference type="InterPro" id="IPR000630">
    <property type="entry name" value="Ribosomal_uS8"/>
</dbReference>
<accession>A0A381XYR1</accession>
<keyword evidence="3" id="KW-0687">Ribonucleoprotein</keyword>
<dbReference type="GO" id="GO:0005840">
    <property type="term" value="C:ribosome"/>
    <property type="evidence" value="ECO:0007669"/>
    <property type="project" value="UniProtKB-KW"/>
</dbReference>
<dbReference type="FunFam" id="3.30.1490.10:FF:000001">
    <property type="entry name" value="30S ribosomal protein S8"/>
    <property type="match status" value="1"/>
</dbReference>
<dbReference type="HAMAP" id="MF_01302_B">
    <property type="entry name" value="Ribosomal_uS8_B"/>
    <property type="match status" value="1"/>
</dbReference>
<dbReference type="AlphaFoldDB" id="A0A381XYR1"/>
<dbReference type="NCBIfam" id="NF001109">
    <property type="entry name" value="PRK00136.1"/>
    <property type="match status" value="1"/>
</dbReference>
<name>A0A381XYR1_9ZZZZ</name>
<dbReference type="EMBL" id="UINC01016852">
    <property type="protein sequence ID" value="SVA69855.1"/>
    <property type="molecule type" value="Genomic_DNA"/>
</dbReference>
<dbReference type="PANTHER" id="PTHR11758">
    <property type="entry name" value="40S RIBOSOMAL PROTEIN S15A"/>
    <property type="match status" value="1"/>
</dbReference>
<dbReference type="InterPro" id="IPR047863">
    <property type="entry name" value="Ribosomal_uS8_CS"/>
</dbReference>
<reference evidence="4" key="1">
    <citation type="submission" date="2018-05" db="EMBL/GenBank/DDBJ databases">
        <authorList>
            <person name="Lanie J.A."/>
            <person name="Ng W.-L."/>
            <person name="Kazmierczak K.M."/>
            <person name="Andrzejewski T.M."/>
            <person name="Davidsen T.M."/>
            <person name="Wayne K.J."/>
            <person name="Tettelin H."/>
            <person name="Glass J.I."/>
            <person name="Rusch D."/>
            <person name="Podicherti R."/>
            <person name="Tsui H.-C.T."/>
            <person name="Winkler M.E."/>
        </authorList>
    </citation>
    <scope>NUCLEOTIDE SEQUENCE</scope>
</reference>
<sequence>MDPVADMLTCVRNANLALKPEVVVRHSKLKENVARVLKQEGFIAGYQVSDEKLKKLQITLKIKSRKGVIEGIKKISKPGLRHYVGADEIPRVLGGLGVAIISTSRGVLTGQEARAQKLGGEVLVHVW</sequence>